<evidence type="ECO:0000256" key="1">
    <source>
        <dbReference type="ARBA" id="ARBA00022603"/>
    </source>
</evidence>
<dbReference type="Gene3D" id="3.40.50.150">
    <property type="entry name" value="Vaccinia Virus protein VP39"/>
    <property type="match status" value="1"/>
</dbReference>
<dbReference type="Proteomes" id="UP000093053">
    <property type="component" value="Chromosome"/>
</dbReference>
<keyword evidence="1" id="KW-0489">Methyltransferase</keyword>
<sequence>MAESDEQYDALGAVYERAKHIPTGLAERATLLSAVGDLRGRSVLDVACGTGFYPRLFHDLGATRVAGVDSAGEMIGYARHVEDREPRGITYAQHDAATLPVLGSYDVVTAVWLLGYADDVPALDVMVGNLAANLAPGGRLVVVVPNPDADWDLYAQYGRYGYEITRTGPMDVKQPVRVHVLGDPPFGFDSFYWERGVFDAALERAGLADVTRHPVVVPDDDRGTEFWEPLRTSPSFAVFSAVKGES</sequence>
<keyword evidence="2" id="KW-0808">Transferase</keyword>
<dbReference type="EMBL" id="CP016793">
    <property type="protein sequence ID" value="ANZ42700.1"/>
    <property type="molecule type" value="Genomic_DNA"/>
</dbReference>
<dbReference type="KEGG" id="led:BBK82_13205"/>
<evidence type="ECO:0000256" key="2">
    <source>
        <dbReference type="ARBA" id="ARBA00022679"/>
    </source>
</evidence>
<reference evidence="4 5" key="1">
    <citation type="submission" date="2016-07" db="EMBL/GenBank/DDBJ databases">
        <title>Complete genome sequence of the Lentzea guizhouensis DHS C013.</title>
        <authorList>
            <person name="Cao C."/>
        </authorList>
    </citation>
    <scope>NUCLEOTIDE SEQUENCE [LARGE SCALE GENOMIC DNA]</scope>
    <source>
        <strain evidence="4 5">DHS C013</strain>
    </source>
</reference>
<dbReference type="RefSeq" id="WP_065921025.1">
    <property type="nucleotide sequence ID" value="NZ_CP016793.1"/>
</dbReference>
<dbReference type="OrthoDB" id="9791837at2"/>
<dbReference type="Pfam" id="PF13649">
    <property type="entry name" value="Methyltransf_25"/>
    <property type="match status" value="1"/>
</dbReference>
<dbReference type="GO" id="GO:0032259">
    <property type="term" value="P:methylation"/>
    <property type="evidence" value="ECO:0007669"/>
    <property type="project" value="UniProtKB-KW"/>
</dbReference>
<name>A0A1B2HY67_9PSEU</name>
<accession>A0A1B2HY67</accession>
<protein>
    <recommendedName>
        <fullName evidence="3">Methyltransferase domain-containing protein</fullName>
    </recommendedName>
</protein>
<gene>
    <name evidence="4" type="ORF">BBK82_13205</name>
</gene>
<dbReference type="InterPro" id="IPR029063">
    <property type="entry name" value="SAM-dependent_MTases_sf"/>
</dbReference>
<evidence type="ECO:0000313" key="4">
    <source>
        <dbReference type="EMBL" id="ANZ42700.1"/>
    </source>
</evidence>
<dbReference type="SUPFAM" id="SSF53335">
    <property type="entry name" value="S-adenosyl-L-methionine-dependent methyltransferases"/>
    <property type="match status" value="1"/>
</dbReference>
<keyword evidence="5" id="KW-1185">Reference proteome</keyword>
<dbReference type="GO" id="GO:0008168">
    <property type="term" value="F:methyltransferase activity"/>
    <property type="evidence" value="ECO:0007669"/>
    <property type="project" value="UniProtKB-KW"/>
</dbReference>
<evidence type="ECO:0000259" key="3">
    <source>
        <dbReference type="Pfam" id="PF13649"/>
    </source>
</evidence>
<organism evidence="4 5">
    <name type="scientific">Lentzea guizhouensis</name>
    <dbReference type="NCBI Taxonomy" id="1586287"/>
    <lineage>
        <taxon>Bacteria</taxon>
        <taxon>Bacillati</taxon>
        <taxon>Actinomycetota</taxon>
        <taxon>Actinomycetes</taxon>
        <taxon>Pseudonocardiales</taxon>
        <taxon>Pseudonocardiaceae</taxon>
        <taxon>Lentzea</taxon>
    </lineage>
</organism>
<proteinExistence type="predicted"/>
<dbReference type="STRING" id="1586287.BBK82_13205"/>
<dbReference type="InterPro" id="IPR041698">
    <property type="entry name" value="Methyltransf_25"/>
</dbReference>
<feature type="domain" description="Methyltransferase" evidence="3">
    <location>
        <begin position="43"/>
        <end position="138"/>
    </location>
</feature>
<evidence type="ECO:0000313" key="5">
    <source>
        <dbReference type="Proteomes" id="UP000093053"/>
    </source>
</evidence>
<dbReference type="PANTHER" id="PTHR43861:SF1">
    <property type="entry name" value="TRANS-ACONITATE 2-METHYLTRANSFERASE"/>
    <property type="match status" value="1"/>
</dbReference>
<dbReference type="AlphaFoldDB" id="A0A1B2HY67"/>
<dbReference type="PANTHER" id="PTHR43861">
    <property type="entry name" value="TRANS-ACONITATE 2-METHYLTRANSFERASE-RELATED"/>
    <property type="match status" value="1"/>
</dbReference>
<dbReference type="CDD" id="cd02440">
    <property type="entry name" value="AdoMet_MTases"/>
    <property type="match status" value="1"/>
</dbReference>